<gene>
    <name evidence="2" type="ORF">WJU16_13320</name>
</gene>
<feature type="signal peptide" evidence="1">
    <location>
        <begin position="1"/>
        <end position="24"/>
    </location>
</feature>
<evidence type="ECO:0008006" key="4">
    <source>
        <dbReference type="Google" id="ProtNLM"/>
    </source>
</evidence>
<protein>
    <recommendedName>
        <fullName evidence="4">DUF4136 domain-containing protein</fullName>
    </recommendedName>
</protein>
<keyword evidence="3" id="KW-1185">Reference proteome</keyword>
<dbReference type="PROSITE" id="PS51257">
    <property type="entry name" value="PROKAR_LIPOPROTEIN"/>
    <property type="match status" value="1"/>
</dbReference>
<dbReference type="RefSeq" id="WP_341833992.1">
    <property type="nucleotide sequence ID" value="NZ_CP149822.1"/>
</dbReference>
<evidence type="ECO:0000313" key="2">
    <source>
        <dbReference type="EMBL" id="WZN38983.1"/>
    </source>
</evidence>
<name>A0ABZ2YGN4_9BACT</name>
<reference evidence="3" key="1">
    <citation type="submission" date="2024-03" db="EMBL/GenBank/DDBJ databases">
        <title>Chitinophaga horti sp. nov., isolated from garden soil.</title>
        <authorList>
            <person name="Lee D.S."/>
            <person name="Han D.M."/>
            <person name="Baek J.H."/>
            <person name="Choi D.G."/>
            <person name="Jeon J.H."/>
            <person name="Jeon C.O."/>
        </authorList>
    </citation>
    <scope>NUCLEOTIDE SEQUENCE [LARGE SCALE GENOMIC DNA]</scope>
    <source>
        <strain evidence="3">GPA1</strain>
    </source>
</reference>
<dbReference type="EMBL" id="CP149822">
    <property type="protein sequence ID" value="WZN38983.1"/>
    <property type="molecule type" value="Genomic_DNA"/>
</dbReference>
<dbReference type="Proteomes" id="UP001485459">
    <property type="component" value="Chromosome"/>
</dbReference>
<proteinExistence type="predicted"/>
<accession>A0ABZ2YGN4</accession>
<organism evidence="2 3">
    <name type="scientific">Chitinophaga pollutisoli</name>
    <dbReference type="NCBI Taxonomy" id="3133966"/>
    <lineage>
        <taxon>Bacteria</taxon>
        <taxon>Pseudomonadati</taxon>
        <taxon>Bacteroidota</taxon>
        <taxon>Chitinophagia</taxon>
        <taxon>Chitinophagales</taxon>
        <taxon>Chitinophagaceae</taxon>
        <taxon>Chitinophaga</taxon>
    </lineage>
</organism>
<evidence type="ECO:0000313" key="3">
    <source>
        <dbReference type="Proteomes" id="UP001485459"/>
    </source>
</evidence>
<evidence type="ECO:0000256" key="1">
    <source>
        <dbReference type="SAM" id="SignalP"/>
    </source>
</evidence>
<keyword evidence="1" id="KW-0732">Signal</keyword>
<feature type="chain" id="PRO_5047314819" description="DUF4136 domain-containing protein" evidence="1">
    <location>
        <begin position="25"/>
        <end position="217"/>
    </location>
</feature>
<sequence>MKTKMKLMTAGILTGLVLFLGACSSTKVTSSWKEPETSLDKGKKIMVLGLVNDREGRLRGQMEKEMVLALKQRGYQAVSAFDAFGPKAFKGLKEEQALKKLRKDDIDNVLTIVMLDKAKEKSYVPGNNRMYGPWGGPYYGRWWGYYNWMYGRVYDPGYYTTNTRYFLESNLYSIQDQQLLYSIQTETFDPASAERMAVVYSNHVVKDMTKQQLISRN</sequence>